<comment type="caution">
    <text evidence="9">The sequence shown here is derived from an EMBL/GenBank/DDBJ whole genome shotgun (WGS) entry which is preliminary data.</text>
</comment>
<evidence type="ECO:0008006" key="11">
    <source>
        <dbReference type="Google" id="ProtNLM"/>
    </source>
</evidence>
<evidence type="ECO:0000256" key="1">
    <source>
        <dbReference type="ARBA" id="ARBA00004167"/>
    </source>
</evidence>
<comment type="similarity">
    <text evidence="7">Belongs to the ustYa family.</text>
</comment>
<evidence type="ECO:0000256" key="4">
    <source>
        <dbReference type="ARBA" id="ARBA00023026"/>
    </source>
</evidence>
<keyword evidence="4" id="KW-0843">Virulence</keyword>
<dbReference type="Pfam" id="PF11807">
    <property type="entry name" value="UstYa"/>
    <property type="match status" value="1"/>
</dbReference>
<evidence type="ECO:0000256" key="5">
    <source>
        <dbReference type="ARBA" id="ARBA00023136"/>
    </source>
</evidence>
<keyword evidence="6" id="KW-0325">Glycoprotein</keyword>
<proteinExistence type="inferred from homology"/>
<dbReference type="GO" id="GO:0043386">
    <property type="term" value="P:mycotoxin biosynthetic process"/>
    <property type="evidence" value="ECO:0007669"/>
    <property type="project" value="InterPro"/>
</dbReference>
<keyword evidence="5" id="KW-0472">Membrane</keyword>
<evidence type="ECO:0000313" key="9">
    <source>
        <dbReference type="EMBL" id="KAK0620810.1"/>
    </source>
</evidence>
<comment type="subcellular location">
    <subcellularLocation>
        <location evidence="1">Membrane</location>
        <topology evidence="1">Single-pass membrane protein</topology>
    </subcellularLocation>
</comment>
<evidence type="ECO:0000256" key="8">
    <source>
        <dbReference type="SAM" id="SignalP"/>
    </source>
</evidence>
<dbReference type="AlphaFoldDB" id="A0AA40C0U9"/>
<evidence type="ECO:0000256" key="3">
    <source>
        <dbReference type="ARBA" id="ARBA00022989"/>
    </source>
</evidence>
<feature type="signal peptide" evidence="8">
    <location>
        <begin position="1"/>
        <end position="18"/>
    </location>
</feature>
<evidence type="ECO:0000256" key="7">
    <source>
        <dbReference type="ARBA" id="ARBA00035112"/>
    </source>
</evidence>
<evidence type="ECO:0000256" key="6">
    <source>
        <dbReference type="ARBA" id="ARBA00023180"/>
    </source>
</evidence>
<keyword evidence="2" id="KW-0812">Transmembrane</keyword>
<keyword evidence="8" id="KW-0732">Signal</keyword>
<feature type="chain" id="PRO_5041200189" description="Tat pathway signal sequence" evidence="8">
    <location>
        <begin position="19"/>
        <end position="250"/>
    </location>
</feature>
<dbReference type="Proteomes" id="UP001175000">
    <property type="component" value="Unassembled WGS sequence"/>
</dbReference>
<evidence type="ECO:0000256" key="2">
    <source>
        <dbReference type="ARBA" id="ARBA00022692"/>
    </source>
</evidence>
<dbReference type="InterPro" id="IPR021765">
    <property type="entry name" value="UstYa-like"/>
</dbReference>
<name>A0AA40C0U9_9PEZI</name>
<dbReference type="PANTHER" id="PTHR33365">
    <property type="entry name" value="YALI0B05434P"/>
    <property type="match status" value="1"/>
</dbReference>
<sequence>MFCSFVALSCLNIMGILYTVIIHTSISETEMNYDIKRTSSYSPIFDLVDMHLAPATFNGALRDNTSIWRMPPSPEVDAAWDRISAEDMQIVTVSAEDVRRSGKDPSICVKAPESWGLGNDAYIAQVEVFHQIHCLNELRKEMHPDYYQSSPPTELHLAHRAHCIHMLLQALMCSADVGIITHNWVHDERYSEPKTRAFPDFGANKMCRNFDAVMDWLREKGGIRDFASKFPMKHPPGAPVIQGEGYATSE</sequence>
<reference evidence="9" key="1">
    <citation type="submission" date="2023-06" db="EMBL/GenBank/DDBJ databases">
        <title>Genome-scale phylogeny and comparative genomics of the fungal order Sordariales.</title>
        <authorList>
            <consortium name="Lawrence Berkeley National Laboratory"/>
            <person name="Hensen N."/>
            <person name="Bonometti L."/>
            <person name="Westerberg I."/>
            <person name="Brannstrom I.O."/>
            <person name="Guillou S."/>
            <person name="Cros-Aarteil S."/>
            <person name="Calhoun S."/>
            <person name="Haridas S."/>
            <person name="Kuo A."/>
            <person name="Mondo S."/>
            <person name="Pangilinan J."/>
            <person name="Riley R."/>
            <person name="Labutti K."/>
            <person name="Andreopoulos B."/>
            <person name="Lipzen A."/>
            <person name="Chen C."/>
            <person name="Yanf M."/>
            <person name="Daum C."/>
            <person name="Ng V."/>
            <person name="Clum A."/>
            <person name="Steindorff A."/>
            <person name="Ohm R."/>
            <person name="Martin F."/>
            <person name="Silar P."/>
            <person name="Natvig D."/>
            <person name="Lalanne C."/>
            <person name="Gautier V."/>
            <person name="Ament-Velasquez S.L."/>
            <person name="Kruys A."/>
            <person name="Hutchinson M.I."/>
            <person name="Powell A.J."/>
            <person name="Barry K."/>
            <person name="Miller A.N."/>
            <person name="Grigoriev I.V."/>
            <person name="Debuchy R."/>
            <person name="Gladieux P."/>
            <person name="Thoren M.H."/>
            <person name="Johannesson H."/>
        </authorList>
    </citation>
    <scope>NUCLEOTIDE SEQUENCE</scope>
    <source>
        <strain evidence="9">CBS 606.72</strain>
    </source>
</reference>
<evidence type="ECO:0000313" key="10">
    <source>
        <dbReference type="Proteomes" id="UP001175000"/>
    </source>
</evidence>
<dbReference type="GO" id="GO:0016020">
    <property type="term" value="C:membrane"/>
    <property type="evidence" value="ECO:0007669"/>
    <property type="project" value="UniProtKB-SubCell"/>
</dbReference>
<accession>A0AA40C0U9</accession>
<organism evidence="9 10">
    <name type="scientific">Immersiella caudata</name>
    <dbReference type="NCBI Taxonomy" id="314043"/>
    <lineage>
        <taxon>Eukaryota</taxon>
        <taxon>Fungi</taxon>
        <taxon>Dikarya</taxon>
        <taxon>Ascomycota</taxon>
        <taxon>Pezizomycotina</taxon>
        <taxon>Sordariomycetes</taxon>
        <taxon>Sordariomycetidae</taxon>
        <taxon>Sordariales</taxon>
        <taxon>Lasiosphaeriaceae</taxon>
        <taxon>Immersiella</taxon>
    </lineage>
</organism>
<protein>
    <recommendedName>
        <fullName evidence="11">Tat pathway signal sequence</fullName>
    </recommendedName>
</protein>
<keyword evidence="3" id="KW-1133">Transmembrane helix</keyword>
<keyword evidence="10" id="KW-1185">Reference proteome</keyword>
<dbReference type="PANTHER" id="PTHR33365:SF14">
    <property type="entry name" value="TAT PATHWAY SIGNAL SEQUENCE"/>
    <property type="match status" value="1"/>
</dbReference>
<dbReference type="EMBL" id="JAULSU010000004">
    <property type="protein sequence ID" value="KAK0620810.1"/>
    <property type="molecule type" value="Genomic_DNA"/>
</dbReference>
<gene>
    <name evidence="9" type="ORF">B0T14DRAFT_431761</name>
</gene>